<keyword evidence="3" id="KW-1185">Reference proteome</keyword>
<dbReference type="EMBL" id="AP028910">
    <property type="protein sequence ID" value="BES89861.1"/>
    <property type="molecule type" value="Genomic_DNA"/>
</dbReference>
<evidence type="ECO:0000313" key="2">
    <source>
        <dbReference type="EMBL" id="BES89861.1"/>
    </source>
</evidence>
<protein>
    <recommendedName>
        <fullName evidence="4">CTNNB1 binding N-teminal domain-containing protein</fullName>
    </recommendedName>
</protein>
<dbReference type="Proteomes" id="UP001307889">
    <property type="component" value="Chromosome 2"/>
</dbReference>
<organism evidence="2 3">
    <name type="scientific">Nesidiocoris tenuis</name>
    <dbReference type="NCBI Taxonomy" id="355587"/>
    <lineage>
        <taxon>Eukaryota</taxon>
        <taxon>Metazoa</taxon>
        <taxon>Ecdysozoa</taxon>
        <taxon>Arthropoda</taxon>
        <taxon>Hexapoda</taxon>
        <taxon>Insecta</taxon>
        <taxon>Pterygota</taxon>
        <taxon>Neoptera</taxon>
        <taxon>Paraneoptera</taxon>
        <taxon>Hemiptera</taxon>
        <taxon>Heteroptera</taxon>
        <taxon>Panheteroptera</taxon>
        <taxon>Cimicomorpha</taxon>
        <taxon>Miridae</taxon>
        <taxon>Dicyphina</taxon>
        <taxon>Nesidiocoris</taxon>
    </lineage>
</organism>
<proteinExistence type="predicted"/>
<gene>
    <name evidence="2" type="ORF">NTJ_02668</name>
</gene>
<evidence type="ECO:0000313" key="3">
    <source>
        <dbReference type="Proteomes" id="UP001307889"/>
    </source>
</evidence>
<evidence type="ECO:0008006" key="4">
    <source>
        <dbReference type="Google" id="ProtNLM"/>
    </source>
</evidence>
<reference evidence="2 3" key="1">
    <citation type="submission" date="2023-09" db="EMBL/GenBank/DDBJ databases">
        <title>Nesidiocoris tenuis whole genome shotgun sequence.</title>
        <authorList>
            <person name="Shibata T."/>
            <person name="Shimoda M."/>
            <person name="Kobayashi T."/>
            <person name="Uehara T."/>
        </authorList>
    </citation>
    <scope>NUCLEOTIDE SEQUENCE [LARGE SCALE GENOMIC DNA]</scope>
    <source>
        <strain evidence="2 3">Japan</strain>
    </source>
</reference>
<feature type="region of interest" description="Disordered" evidence="1">
    <location>
        <begin position="50"/>
        <end position="72"/>
    </location>
</feature>
<evidence type="ECO:0000256" key="1">
    <source>
        <dbReference type="SAM" id="MobiDB-lite"/>
    </source>
</evidence>
<name>A0ABN7AC39_9HEMI</name>
<sequence length="103" mass="11508">MEMLTSDNDHSDMEVDSQDSWIDANEAVLMEVSEDSGAEEEIDLQEINDLLDDEGPPQNHPSHSDSEPAPGPFSRWRGVASLFAKLWSSTFCKFLMEGCLELC</sequence>
<accession>A0ABN7AC39</accession>